<name>A0ABC8RB05_9AQUA</name>
<protein>
    <recommendedName>
        <fullName evidence="2">S1 motif domain-containing protein</fullName>
    </recommendedName>
</protein>
<dbReference type="InterPro" id="IPR003029">
    <property type="entry name" value="S1_domain"/>
</dbReference>
<dbReference type="Proteomes" id="UP001642360">
    <property type="component" value="Unassembled WGS sequence"/>
</dbReference>
<dbReference type="PANTHER" id="PTHR47600">
    <property type="entry name" value="NUCLEIC ACID-BINDING, OB-FOLD-LIKE PROTEIN"/>
    <property type="match status" value="1"/>
</dbReference>
<dbReference type="PROSITE" id="PS50126">
    <property type="entry name" value="S1"/>
    <property type="match status" value="1"/>
</dbReference>
<dbReference type="Gene3D" id="2.40.50.140">
    <property type="entry name" value="Nucleic acid-binding proteins"/>
    <property type="match status" value="1"/>
</dbReference>
<organism evidence="3 4">
    <name type="scientific">Ilex paraguariensis</name>
    <name type="common">yerba mate</name>
    <dbReference type="NCBI Taxonomy" id="185542"/>
    <lineage>
        <taxon>Eukaryota</taxon>
        <taxon>Viridiplantae</taxon>
        <taxon>Streptophyta</taxon>
        <taxon>Embryophyta</taxon>
        <taxon>Tracheophyta</taxon>
        <taxon>Spermatophyta</taxon>
        <taxon>Magnoliopsida</taxon>
        <taxon>eudicotyledons</taxon>
        <taxon>Gunneridae</taxon>
        <taxon>Pentapetalae</taxon>
        <taxon>asterids</taxon>
        <taxon>campanulids</taxon>
        <taxon>Aquifoliales</taxon>
        <taxon>Aquifoliaceae</taxon>
        <taxon>Ilex</taxon>
    </lineage>
</organism>
<dbReference type="SMART" id="SM00316">
    <property type="entry name" value="S1"/>
    <property type="match status" value="2"/>
</dbReference>
<proteinExistence type="predicted"/>
<feature type="compositionally biased region" description="Polar residues" evidence="1">
    <location>
        <begin position="233"/>
        <end position="244"/>
    </location>
</feature>
<dbReference type="AlphaFoldDB" id="A0ABC8RB05"/>
<dbReference type="Pfam" id="PF00575">
    <property type="entry name" value="S1"/>
    <property type="match status" value="1"/>
</dbReference>
<feature type="region of interest" description="Disordered" evidence="1">
    <location>
        <begin position="206"/>
        <end position="244"/>
    </location>
</feature>
<feature type="region of interest" description="Disordered" evidence="1">
    <location>
        <begin position="319"/>
        <end position="342"/>
    </location>
</feature>
<reference evidence="3 4" key="1">
    <citation type="submission" date="2024-02" db="EMBL/GenBank/DDBJ databases">
        <authorList>
            <person name="Vignale AGUSTIN F."/>
            <person name="Sosa J E."/>
            <person name="Modenutti C."/>
        </authorList>
    </citation>
    <scope>NUCLEOTIDE SEQUENCE [LARGE SCALE GENOMIC DNA]</scope>
</reference>
<feature type="compositionally biased region" description="Polar residues" evidence="1">
    <location>
        <begin position="319"/>
        <end position="331"/>
    </location>
</feature>
<evidence type="ECO:0000313" key="3">
    <source>
        <dbReference type="EMBL" id="CAK9141865.1"/>
    </source>
</evidence>
<dbReference type="InterPro" id="IPR012340">
    <property type="entry name" value="NA-bd_OB-fold"/>
</dbReference>
<gene>
    <name evidence="3" type="ORF">ILEXP_LOCUS9492</name>
</gene>
<dbReference type="SUPFAM" id="SSF50249">
    <property type="entry name" value="Nucleic acid-binding proteins"/>
    <property type="match status" value="1"/>
</dbReference>
<dbReference type="PANTHER" id="PTHR47600:SF1">
    <property type="entry name" value="NUCLEIC ACID-BINDING, OB-FOLD-LIKE PROTEIN"/>
    <property type="match status" value="1"/>
</dbReference>
<sequence length="756" mass="84747">MDGLALTTATTTLLNSSTIRCFVPSFSRHRRYANLSFPRKPKKLIVFASKDDPNLDQWDQMELKFGRLLGEDPKLTLAKIMGRKSNPDMSSLDIEKLYDKNKGEVLNNEEEEVPFNLLEKGKSVNSLDGLNLARPVPKKGVKFQSDDKPMVSRVKKPSPKVSNEVENTKKSVPNVILRKPTMFEDDDGMEKSSRLRIKPNLSLKMGKEQNKERFSDMTLLKKPEPVKIEPNLEENSSKSVSMSAGTTNDVALLEKPELNDVSLNTEPEQKSSVDCHLNSGNSSTNLDQTLETENLSLSKDSGPENDSVAGLQMLEQTDIGSAEKSSATNGSSERKLADSSSRISVEAALQGKPKKLDHYVKGASNISREQMVLVSPESYGNFVELQNFLETSPIKESEDIDWTRAENLIKTEGRVEVELISSSTRGFVVSFGSLIGILPYRNLAAKWKFLAFESWLRKKGLDPSRYKQNLGIIGSYEAASKTSSLGSSIEPRVDHRAEGEVPPDMKLEDLLRIYDQEKLKFLSSFVGQKIRVSVVLADRKSRRLIFSVKPKEKEELIEKKRNLMAKLSIGDVVKCCIKKITYFGIFVEVEGVPALIHQTEVSWDTTLDPASYFKIGQIVEAKVHQIDFSLERIFLSLKEITPDPLIEALEVVVGDNDSLDGRLEVAREDTKWDEVESIIQELQQVEGILSVSKGRFFLSPGLAPTFQVYMASMFENQYKLLVRSGNKIQEVIVQTTLGKEEMKSAILTCTNRWIES</sequence>
<keyword evidence="4" id="KW-1185">Reference proteome</keyword>
<accession>A0ABC8RB05</accession>
<feature type="compositionally biased region" description="Basic and acidic residues" evidence="1">
    <location>
        <begin position="206"/>
        <end position="227"/>
    </location>
</feature>
<evidence type="ECO:0000313" key="4">
    <source>
        <dbReference type="Proteomes" id="UP001642360"/>
    </source>
</evidence>
<feature type="domain" description="S1 motif" evidence="2">
    <location>
        <begin position="570"/>
        <end position="638"/>
    </location>
</feature>
<feature type="region of interest" description="Disordered" evidence="1">
    <location>
        <begin position="264"/>
        <end position="286"/>
    </location>
</feature>
<evidence type="ECO:0000256" key="1">
    <source>
        <dbReference type="SAM" id="MobiDB-lite"/>
    </source>
</evidence>
<evidence type="ECO:0000259" key="2">
    <source>
        <dbReference type="PROSITE" id="PS50126"/>
    </source>
</evidence>
<feature type="compositionally biased region" description="Polar residues" evidence="1">
    <location>
        <begin position="274"/>
        <end position="286"/>
    </location>
</feature>
<feature type="region of interest" description="Disordered" evidence="1">
    <location>
        <begin position="139"/>
        <end position="167"/>
    </location>
</feature>
<dbReference type="EMBL" id="CAUOFW020001181">
    <property type="protein sequence ID" value="CAK9141865.1"/>
    <property type="molecule type" value="Genomic_DNA"/>
</dbReference>
<comment type="caution">
    <text evidence="3">The sequence shown here is derived from an EMBL/GenBank/DDBJ whole genome shotgun (WGS) entry which is preliminary data.</text>
</comment>